<accession>A0ABP9XF13</accession>
<protein>
    <submittedName>
        <fullName evidence="2">Uncharacterized protein</fullName>
    </submittedName>
</protein>
<organism evidence="2 3">
    <name type="scientific">Deinococcus aluminii</name>
    <dbReference type="NCBI Taxonomy" id="1656885"/>
    <lineage>
        <taxon>Bacteria</taxon>
        <taxon>Thermotogati</taxon>
        <taxon>Deinococcota</taxon>
        <taxon>Deinococci</taxon>
        <taxon>Deinococcales</taxon>
        <taxon>Deinococcaceae</taxon>
        <taxon>Deinococcus</taxon>
    </lineage>
</organism>
<evidence type="ECO:0000313" key="3">
    <source>
        <dbReference type="Proteomes" id="UP001404956"/>
    </source>
</evidence>
<evidence type="ECO:0000313" key="2">
    <source>
        <dbReference type="EMBL" id="GAA5533956.1"/>
    </source>
</evidence>
<dbReference type="RefSeq" id="WP_345454844.1">
    <property type="nucleotide sequence ID" value="NZ_BAABRV010000005.1"/>
</dbReference>
<feature type="region of interest" description="Disordered" evidence="1">
    <location>
        <begin position="240"/>
        <end position="259"/>
    </location>
</feature>
<reference evidence="2 3" key="1">
    <citation type="submission" date="2024-02" db="EMBL/GenBank/DDBJ databases">
        <title>Deinococcus aluminii NBRC 112889.</title>
        <authorList>
            <person name="Ichikawa N."/>
            <person name="Katano-Makiyama Y."/>
            <person name="Hidaka K."/>
        </authorList>
    </citation>
    <scope>NUCLEOTIDE SEQUENCE [LARGE SCALE GENOMIC DNA]</scope>
    <source>
        <strain evidence="2 3">NBRC 112889</strain>
    </source>
</reference>
<keyword evidence="3" id="KW-1185">Reference proteome</keyword>
<proteinExistence type="predicted"/>
<comment type="caution">
    <text evidence="2">The sequence shown here is derived from an EMBL/GenBank/DDBJ whole genome shotgun (WGS) entry which is preliminary data.</text>
</comment>
<dbReference type="EMBL" id="BAABRV010000005">
    <property type="protein sequence ID" value="GAA5533956.1"/>
    <property type="molecule type" value="Genomic_DNA"/>
</dbReference>
<gene>
    <name evidence="2" type="ORF">Dalu01_02364</name>
</gene>
<dbReference type="Proteomes" id="UP001404956">
    <property type="component" value="Unassembled WGS sequence"/>
</dbReference>
<evidence type="ECO:0000256" key="1">
    <source>
        <dbReference type="SAM" id="MobiDB-lite"/>
    </source>
</evidence>
<name>A0ABP9XF13_9DEIO</name>
<sequence length="259" mass="28356">MSLSLRGRRAETKRALNVEVVLAGRPARLTGYWNDGFVEVTQGGAARILDVVDLAREEPGLLRALGVLVQQVCCAQVANAKLRQMTAAVQREECVRTKTGHCRREGLTELRREENARRYAAREADPTRGMVPLSVRVGDLTLSGVTPDGRDWLVCGQRVPFTALAETVPDMLAELLLAARPALRNFAGFAAAVCRSYPAVRTHPQFCGKVAKAKAGKQVVGSPDPGFEWVADALAVHQQGPRGERPLMRPLHNRARHVR</sequence>